<evidence type="ECO:0000256" key="3">
    <source>
        <dbReference type="PIRSR" id="PIRSR606225-1"/>
    </source>
</evidence>
<dbReference type="GO" id="GO:0000455">
    <property type="term" value="P:enzyme-directed rRNA pseudouridine synthesis"/>
    <property type="evidence" value="ECO:0007669"/>
    <property type="project" value="TreeGrafter"/>
</dbReference>
<evidence type="ECO:0000313" key="7">
    <source>
        <dbReference type="Proteomes" id="UP000050969"/>
    </source>
</evidence>
<dbReference type="PATRIC" id="fig|1293598.4.peg.1004"/>
<dbReference type="InterPro" id="IPR050188">
    <property type="entry name" value="RluA_PseudoU_synthase"/>
</dbReference>
<dbReference type="InterPro" id="IPR020103">
    <property type="entry name" value="PsdUridine_synth_cat_dom_sf"/>
</dbReference>
<accession>A0A0R2MTC3</accession>
<reference evidence="6 7" key="1">
    <citation type="journal article" date="2015" name="Genome Announc.">
        <title>Expanding the biotechnology potential of lactobacilli through comparative genomics of 213 strains and associated genera.</title>
        <authorList>
            <person name="Sun Z."/>
            <person name="Harris H.M."/>
            <person name="McCann A."/>
            <person name="Guo C."/>
            <person name="Argimon S."/>
            <person name="Zhang W."/>
            <person name="Yang X."/>
            <person name="Jeffery I.B."/>
            <person name="Cooney J.C."/>
            <person name="Kagawa T.F."/>
            <person name="Liu W."/>
            <person name="Song Y."/>
            <person name="Salvetti E."/>
            <person name="Wrobel A."/>
            <person name="Rasinkangas P."/>
            <person name="Parkhill J."/>
            <person name="Rea M.C."/>
            <person name="O'Sullivan O."/>
            <person name="Ritari J."/>
            <person name="Douillard F.P."/>
            <person name="Paul Ross R."/>
            <person name="Yang R."/>
            <person name="Briner A.E."/>
            <person name="Felis G.E."/>
            <person name="de Vos W.M."/>
            <person name="Barrangou R."/>
            <person name="Klaenhammer T.R."/>
            <person name="Caufield P.W."/>
            <person name="Cui Y."/>
            <person name="Zhang H."/>
            <person name="O'Toole P.W."/>
        </authorList>
    </citation>
    <scope>NUCLEOTIDE SEQUENCE [LARGE SCALE GENOMIC DNA]</scope>
    <source>
        <strain evidence="6 7">DSM 24301</strain>
    </source>
</reference>
<dbReference type="GO" id="GO:0009982">
    <property type="term" value="F:pseudouridine synthase activity"/>
    <property type="evidence" value="ECO:0007669"/>
    <property type="project" value="InterPro"/>
</dbReference>
<comment type="caution">
    <text evidence="6">The sequence shown here is derived from an EMBL/GenBank/DDBJ whole genome shotgun (WGS) entry which is preliminary data.</text>
</comment>
<dbReference type="EC" id="5.4.99.-" evidence="4"/>
<dbReference type="EMBL" id="JQCE01000034">
    <property type="protein sequence ID" value="KRO16681.1"/>
    <property type="molecule type" value="Genomic_DNA"/>
</dbReference>
<evidence type="ECO:0000256" key="4">
    <source>
        <dbReference type="RuleBase" id="RU362028"/>
    </source>
</evidence>
<comment type="similarity">
    <text evidence="2 4">Belongs to the pseudouridine synthase RluA family.</text>
</comment>
<dbReference type="InterPro" id="IPR006225">
    <property type="entry name" value="PsdUridine_synth_RluC/D"/>
</dbReference>
<organism evidence="6 7">
    <name type="scientific">Lacticaseibacillus saniviri JCM 17471 = DSM 24301</name>
    <dbReference type="NCBI Taxonomy" id="1293598"/>
    <lineage>
        <taxon>Bacteria</taxon>
        <taxon>Bacillati</taxon>
        <taxon>Bacillota</taxon>
        <taxon>Bacilli</taxon>
        <taxon>Lactobacillales</taxon>
        <taxon>Lactobacillaceae</taxon>
        <taxon>Lacticaseibacillus</taxon>
    </lineage>
</organism>
<proteinExistence type="inferred from homology"/>
<evidence type="ECO:0000313" key="6">
    <source>
        <dbReference type="EMBL" id="KRO16681.1"/>
    </source>
</evidence>
<dbReference type="STRING" id="1293598.IV56_GL000954"/>
<evidence type="ECO:0000256" key="1">
    <source>
        <dbReference type="ARBA" id="ARBA00000073"/>
    </source>
</evidence>
<dbReference type="GO" id="GO:0140098">
    <property type="term" value="F:catalytic activity, acting on RNA"/>
    <property type="evidence" value="ECO:0007669"/>
    <property type="project" value="UniProtKB-ARBA"/>
</dbReference>
<evidence type="ECO:0000259" key="5">
    <source>
        <dbReference type="Pfam" id="PF00849"/>
    </source>
</evidence>
<dbReference type="CDD" id="cd02869">
    <property type="entry name" value="PseudoU_synth_RluA_like"/>
    <property type="match status" value="1"/>
</dbReference>
<dbReference type="GO" id="GO:0003723">
    <property type="term" value="F:RNA binding"/>
    <property type="evidence" value="ECO:0007669"/>
    <property type="project" value="InterPro"/>
</dbReference>
<dbReference type="InterPro" id="IPR006145">
    <property type="entry name" value="PsdUridine_synth_RsuA/RluA"/>
</dbReference>
<keyword evidence="7" id="KW-1185">Reference proteome</keyword>
<comment type="function">
    <text evidence="4">Responsible for synthesis of pseudouridine from uracil.</text>
</comment>
<feature type="active site" evidence="3">
    <location>
        <position position="129"/>
    </location>
</feature>
<keyword evidence="4" id="KW-0413">Isomerase</keyword>
<feature type="domain" description="Pseudouridine synthase RsuA/RluA-like" evidence="5">
    <location>
        <begin position="86"/>
        <end position="232"/>
    </location>
</feature>
<evidence type="ECO:0000256" key="2">
    <source>
        <dbReference type="ARBA" id="ARBA00010876"/>
    </source>
</evidence>
<name>A0A0R2MTC3_9LACO</name>
<dbReference type="SUPFAM" id="SSF55120">
    <property type="entry name" value="Pseudouridine synthase"/>
    <property type="match status" value="1"/>
</dbReference>
<gene>
    <name evidence="6" type="ORF">IV56_GL000954</name>
</gene>
<comment type="catalytic activity">
    <reaction evidence="1 4">
        <text>a uridine in RNA = a pseudouridine in RNA</text>
        <dbReference type="Rhea" id="RHEA:48348"/>
        <dbReference type="Rhea" id="RHEA-COMP:12068"/>
        <dbReference type="Rhea" id="RHEA-COMP:12069"/>
        <dbReference type="ChEBI" id="CHEBI:65314"/>
        <dbReference type="ChEBI" id="CHEBI:65315"/>
    </reaction>
</comment>
<dbReference type="Proteomes" id="UP000050969">
    <property type="component" value="Unassembled WGS sequence"/>
</dbReference>
<dbReference type="AlphaFoldDB" id="A0A0R2MTC3"/>
<protein>
    <recommendedName>
        <fullName evidence="4">Pseudouridine synthase</fullName>
        <ecNumber evidence="4">5.4.99.-</ecNumber>
    </recommendedName>
</protein>
<dbReference type="Pfam" id="PF00849">
    <property type="entry name" value="PseudoU_synth_2"/>
    <property type="match status" value="1"/>
</dbReference>
<dbReference type="NCBIfam" id="TIGR00005">
    <property type="entry name" value="rluA_subfam"/>
    <property type="match status" value="1"/>
</dbReference>
<dbReference type="PANTHER" id="PTHR21600">
    <property type="entry name" value="MITOCHONDRIAL RNA PSEUDOURIDINE SYNTHASE"/>
    <property type="match status" value="1"/>
</dbReference>
<dbReference type="PANTHER" id="PTHR21600:SF44">
    <property type="entry name" value="RIBOSOMAL LARGE SUBUNIT PSEUDOURIDINE SYNTHASE D"/>
    <property type="match status" value="1"/>
</dbReference>
<dbReference type="Gene3D" id="3.30.2350.10">
    <property type="entry name" value="Pseudouridine synthase"/>
    <property type="match status" value="1"/>
</dbReference>
<sequence length="282" mass="31529">MITFTQQLTTTIAYDSVRTMLQQLMVPKTTQHELRIHQSVLINGTYHTFNQPVAAGAQITLTYQDAQPPIYVPTNRPVTIAYEDHDLLVVDKPAGIKAHPNQPDETQTLMNRVAAYLAPMPAYITHRLDMLTSGLTLIAKDPLTQNIINRQLAQKTMTREYVALVAPDIPDHGTISAPIGLDPTDKRKRMVTKDGLPAVTHYQVIARTAEWAQIQLQLETGRTHQIRVHLASIGFPILGDPLYAPGFQTTRLFLHAETLRLTQPFTAQPLVVHQPAPFGIMR</sequence>